<dbReference type="Gene3D" id="1.10.3210.10">
    <property type="entry name" value="Hypothetical protein af1432"/>
    <property type="match status" value="1"/>
</dbReference>
<dbReference type="Pfam" id="PF08668">
    <property type="entry name" value="HDOD"/>
    <property type="match status" value="1"/>
</dbReference>
<keyword evidence="3" id="KW-1185">Reference proteome</keyword>
<dbReference type="Proteomes" id="UP000585272">
    <property type="component" value="Unassembled WGS sequence"/>
</dbReference>
<accession>A0A840IBW1</accession>
<dbReference type="InterPro" id="IPR035919">
    <property type="entry name" value="EAL_sf"/>
</dbReference>
<dbReference type="SUPFAM" id="SSF141868">
    <property type="entry name" value="EAL domain-like"/>
    <property type="match status" value="1"/>
</dbReference>
<dbReference type="PANTHER" id="PTHR33525:SF4">
    <property type="entry name" value="CYCLIC DI-GMP PHOSPHODIESTERASE CDGJ"/>
    <property type="match status" value="1"/>
</dbReference>
<protein>
    <submittedName>
        <fullName evidence="2">EAL and modified HD-GYP domain-containing signal transduction protein</fullName>
    </submittedName>
</protein>
<dbReference type="InterPro" id="IPR013976">
    <property type="entry name" value="HDOD"/>
</dbReference>
<dbReference type="Pfam" id="PF00563">
    <property type="entry name" value="EAL"/>
    <property type="match status" value="1"/>
</dbReference>
<dbReference type="SMART" id="SM00052">
    <property type="entry name" value="EAL"/>
    <property type="match status" value="1"/>
</dbReference>
<feature type="domain" description="HDOD" evidence="1">
    <location>
        <begin position="216"/>
        <end position="397"/>
    </location>
</feature>
<dbReference type="InterPro" id="IPR052340">
    <property type="entry name" value="RNase_Y/CdgJ"/>
</dbReference>
<dbReference type="PROSITE" id="PS51833">
    <property type="entry name" value="HDOD"/>
    <property type="match status" value="1"/>
</dbReference>
<reference evidence="2 3" key="1">
    <citation type="submission" date="2020-08" db="EMBL/GenBank/DDBJ databases">
        <title>Genomic Encyclopedia of Archaeal and Bacterial Type Strains, Phase II (KMG-II): from individual species to whole genera.</title>
        <authorList>
            <person name="Goeker M."/>
        </authorList>
    </citation>
    <scope>NUCLEOTIDE SEQUENCE [LARGE SCALE GENOMIC DNA]</scope>
    <source>
        <strain evidence="2 3">DSM 23288</strain>
    </source>
</reference>
<evidence type="ECO:0000313" key="3">
    <source>
        <dbReference type="Proteomes" id="UP000585272"/>
    </source>
</evidence>
<name>A0A840IBW1_9ACTN</name>
<dbReference type="PIRSF" id="PIRSF003180">
    <property type="entry name" value="DiGMPpdiest_YuxH"/>
    <property type="match status" value="1"/>
</dbReference>
<dbReference type="InterPro" id="IPR014408">
    <property type="entry name" value="dGMP_Pdiesterase_EAL/HD-GYP"/>
</dbReference>
<dbReference type="PANTHER" id="PTHR33525">
    <property type="match status" value="1"/>
</dbReference>
<comment type="caution">
    <text evidence="2">The sequence shown here is derived from an EMBL/GenBank/DDBJ whole genome shotgun (WGS) entry which is preliminary data.</text>
</comment>
<dbReference type="Gene3D" id="3.20.20.450">
    <property type="entry name" value="EAL domain"/>
    <property type="match status" value="1"/>
</dbReference>
<organism evidence="2 3">
    <name type="scientific">Conexibacter arvalis</name>
    <dbReference type="NCBI Taxonomy" id="912552"/>
    <lineage>
        <taxon>Bacteria</taxon>
        <taxon>Bacillati</taxon>
        <taxon>Actinomycetota</taxon>
        <taxon>Thermoleophilia</taxon>
        <taxon>Solirubrobacterales</taxon>
        <taxon>Conexibacteraceae</taxon>
        <taxon>Conexibacter</taxon>
    </lineage>
</organism>
<dbReference type="RefSeq" id="WP_183341418.1">
    <property type="nucleotide sequence ID" value="NZ_JACHNU010000002.1"/>
</dbReference>
<gene>
    <name evidence="2" type="ORF">BDZ31_001902</name>
</gene>
<dbReference type="InterPro" id="IPR001633">
    <property type="entry name" value="EAL_dom"/>
</dbReference>
<evidence type="ECO:0000313" key="2">
    <source>
        <dbReference type="EMBL" id="MBB4662316.1"/>
    </source>
</evidence>
<dbReference type="EMBL" id="JACHNU010000002">
    <property type="protein sequence ID" value="MBB4662316.1"/>
    <property type="molecule type" value="Genomic_DNA"/>
</dbReference>
<dbReference type="SUPFAM" id="SSF109604">
    <property type="entry name" value="HD-domain/PDEase-like"/>
    <property type="match status" value="1"/>
</dbReference>
<dbReference type="AlphaFoldDB" id="A0A840IBW1"/>
<proteinExistence type="predicted"/>
<evidence type="ECO:0000259" key="1">
    <source>
        <dbReference type="PROSITE" id="PS51833"/>
    </source>
</evidence>
<sequence length="413" mass="44247">MPGTPSTDPATAKPPAAAARSDCFAVARQPILDRAGATIGYELLCRPVELAAQAPETATASVILHAIGDLGLPALVGRSRAFVNVTRAFLVGQRPLPLPPRRVVLELLEDQVVDGALLEATREIAAAGFPIALDDFVYDPEMEPLLSLAAYVKLDLREHDDDALERTVARLKPRGLTLIAEKVEEPEEHARCLALGFDGFQGYYYERPETWRGRAVPTAQLATLGALAATDSDVSLRELETIIRRDAGLSHRLLRFANSAEVAPRNTIQSLRQALALLGGTSVRRWALMLCLAGVPDLPHVLLEAARLRARVAEQLAPSIPGASPDRAFIVGLFSLLDAISGQSMEVLLEGLDLHPAIERALLARAGAEGALLEALLAHEHDEPLAEDAPVTGAAIDAAYAEQLRASADRRGF</sequence>